<evidence type="ECO:0000256" key="6">
    <source>
        <dbReference type="ARBA" id="ARBA00022777"/>
    </source>
</evidence>
<dbReference type="InterPro" id="IPR002902">
    <property type="entry name" value="GNK2"/>
</dbReference>
<keyword evidence="3" id="KW-0732">Signal</keyword>
<keyword evidence="2" id="KW-0808">Transferase</keyword>
<dbReference type="EMBL" id="JAUIZM010000006">
    <property type="protein sequence ID" value="KAK1377482.1"/>
    <property type="molecule type" value="Genomic_DNA"/>
</dbReference>
<dbReference type="InterPro" id="IPR052059">
    <property type="entry name" value="CR_Ser/Thr_kinase"/>
</dbReference>
<evidence type="ECO:0000256" key="3">
    <source>
        <dbReference type="ARBA" id="ARBA00022729"/>
    </source>
</evidence>
<gene>
    <name evidence="14" type="ORF">POM88_024226</name>
</gene>
<organism evidence="14 15">
    <name type="scientific">Heracleum sosnowskyi</name>
    <dbReference type="NCBI Taxonomy" id="360622"/>
    <lineage>
        <taxon>Eukaryota</taxon>
        <taxon>Viridiplantae</taxon>
        <taxon>Streptophyta</taxon>
        <taxon>Embryophyta</taxon>
        <taxon>Tracheophyta</taxon>
        <taxon>Spermatophyta</taxon>
        <taxon>Magnoliopsida</taxon>
        <taxon>eudicotyledons</taxon>
        <taxon>Gunneridae</taxon>
        <taxon>Pentapetalae</taxon>
        <taxon>asterids</taxon>
        <taxon>campanulids</taxon>
        <taxon>Apiales</taxon>
        <taxon>Apiaceae</taxon>
        <taxon>Apioideae</taxon>
        <taxon>apioid superclade</taxon>
        <taxon>Tordylieae</taxon>
        <taxon>Tordyliinae</taxon>
        <taxon>Heracleum</taxon>
    </lineage>
</organism>
<evidence type="ECO:0000256" key="2">
    <source>
        <dbReference type="ARBA" id="ARBA00022679"/>
    </source>
</evidence>
<evidence type="ECO:0000256" key="11">
    <source>
        <dbReference type="SAM" id="Phobius"/>
    </source>
</evidence>
<evidence type="ECO:0000256" key="10">
    <source>
        <dbReference type="PROSITE-ProRule" id="PRU10141"/>
    </source>
</evidence>
<evidence type="ECO:0000256" key="1">
    <source>
        <dbReference type="ARBA" id="ARBA00022527"/>
    </source>
</evidence>
<dbReference type="InterPro" id="IPR038408">
    <property type="entry name" value="GNK2_sf"/>
</dbReference>
<reference evidence="14" key="2">
    <citation type="submission" date="2023-05" db="EMBL/GenBank/DDBJ databases">
        <authorList>
            <person name="Schelkunov M.I."/>
        </authorList>
    </citation>
    <scope>NUCLEOTIDE SEQUENCE</scope>
    <source>
        <strain evidence="14">Hsosn_3</strain>
        <tissue evidence="14">Leaf</tissue>
    </source>
</reference>
<evidence type="ECO:0000313" key="15">
    <source>
        <dbReference type="Proteomes" id="UP001237642"/>
    </source>
</evidence>
<keyword evidence="5 10" id="KW-0547">Nucleotide-binding</keyword>
<evidence type="ECO:0000259" key="13">
    <source>
        <dbReference type="PROSITE" id="PS51473"/>
    </source>
</evidence>
<feature type="domain" description="Gnk2-homologous" evidence="13">
    <location>
        <begin position="119"/>
        <end position="226"/>
    </location>
</feature>
<dbReference type="PROSITE" id="PS00107">
    <property type="entry name" value="PROTEIN_KINASE_ATP"/>
    <property type="match status" value="1"/>
</dbReference>
<protein>
    <submittedName>
        <fullName evidence="14">Cysteine-rich receptor-like protein kinase 2</fullName>
    </submittedName>
</protein>
<feature type="binding site" evidence="10">
    <location>
        <position position="337"/>
    </location>
    <ligand>
        <name>ATP</name>
        <dbReference type="ChEBI" id="CHEBI:30616"/>
    </ligand>
</feature>
<dbReference type="PROSITE" id="PS51473">
    <property type="entry name" value="GNK2"/>
    <property type="match status" value="2"/>
</dbReference>
<reference evidence="14" key="1">
    <citation type="submission" date="2023-02" db="EMBL/GenBank/DDBJ databases">
        <title>Genome of toxic invasive species Heracleum sosnowskyi carries increased number of genes despite the absence of recent whole-genome duplications.</title>
        <authorList>
            <person name="Schelkunov M."/>
            <person name="Shtratnikova V."/>
            <person name="Makarenko M."/>
            <person name="Klepikova A."/>
            <person name="Omelchenko D."/>
            <person name="Novikova G."/>
            <person name="Obukhova E."/>
            <person name="Bogdanov V."/>
            <person name="Penin A."/>
            <person name="Logacheva M."/>
        </authorList>
    </citation>
    <scope>NUCLEOTIDE SEQUENCE</scope>
    <source>
        <strain evidence="14">Hsosn_3</strain>
        <tissue evidence="14">Leaf</tissue>
    </source>
</reference>
<dbReference type="InterPro" id="IPR000719">
    <property type="entry name" value="Prot_kinase_dom"/>
</dbReference>
<evidence type="ECO:0000256" key="7">
    <source>
        <dbReference type="ARBA" id="ARBA00022840"/>
    </source>
</evidence>
<dbReference type="GO" id="GO:0004674">
    <property type="term" value="F:protein serine/threonine kinase activity"/>
    <property type="evidence" value="ECO:0007669"/>
    <property type="project" value="UniProtKB-KW"/>
</dbReference>
<keyword evidence="6 14" id="KW-0418">Kinase</keyword>
<dbReference type="PROSITE" id="PS50011">
    <property type="entry name" value="PROTEIN_KINASE_DOM"/>
    <property type="match status" value="1"/>
</dbReference>
<feature type="domain" description="Protein kinase" evidence="12">
    <location>
        <begin position="308"/>
        <end position="584"/>
    </location>
</feature>
<sequence length="596" mass="65947">MMVKGIKSDSQEQELLERCTTFKVSMDLSTFLSSVNKTLGDMRKQLSNVHFATAYETNVFGMAQCRNYLSSADCLACFDAGVTEIRRKCDATMDGAHFIYQGCFLRYGIYNFYTEITFESPILVCGYNNSAAESTSFKSVAQELLTDIAAATPKIANYSAAAKRQVFNSGATPTVYAAGQCVETISPSDCGNCLTRVYTSLQTCLPQPGGSSVEPGCFLRYSDSSFFADGNITNITPYTKGGSSSSKKSIIGIVGGICLLFIIIALLLWYHLVRKPKVSENGDVLQVFELQGAVIYNFKDLKSATKSFSQDYKIGEGGFGDVYKGIMNNGDVVAVKKHALTSNKEKSAFESEVTLISSIHHRNVIRLLGCSGKGLELLLVFEYMENGSLDKFLYGEKRGTLTWKQRVDIILGIARGLAYLHEEFHMCVIHRDIKSSNILLDDGFQPKIADFGLARVTRENQSHRISSRYAGTLGYTAPEYAIHGHLTEKVDTYSFGIVVLEIISGLHCTDVKIEPVSGSLLEHAWKLYEDDKHLNLVDAELDPNECDREYVKKIIHLALLCTQMPASRRPAMSEVVVLLTSELLFEQRPLSMPTLV</sequence>
<evidence type="ECO:0000313" key="14">
    <source>
        <dbReference type="EMBL" id="KAK1377482.1"/>
    </source>
</evidence>
<dbReference type="AlphaFoldDB" id="A0AAD8I1K9"/>
<keyword evidence="4" id="KW-0677">Repeat</keyword>
<evidence type="ECO:0000259" key="12">
    <source>
        <dbReference type="PROSITE" id="PS50011"/>
    </source>
</evidence>
<dbReference type="Gene3D" id="3.30.200.20">
    <property type="entry name" value="Phosphorylase Kinase, domain 1"/>
    <property type="match status" value="1"/>
</dbReference>
<dbReference type="SMART" id="SM00220">
    <property type="entry name" value="S_TKc"/>
    <property type="match status" value="1"/>
</dbReference>
<dbReference type="SUPFAM" id="SSF56112">
    <property type="entry name" value="Protein kinase-like (PK-like)"/>
    <property type="match status" value="1"/>
</dbReference>
<feature type="transmembrane region" description="Helical" evidence="11">
    <location>
        <begin position="250"/>
        <end position="272"/>
    </location>
</feature>
<evidence type="ECO:0000256" key="9">
    <source>
        <dbReference type="ARBA" id="ARBA00023180"/>
    </source>
</evidence>
<proteinExistence type="predicted"/>
<evidence type="ECO:0000256" key="4">
    <source>
        <dbReference type="ARBA" id="ARBA00022737"/>
    </source>
</evidence>
<evidence type="ECO:0000256" key="5">
    <source>
        <dbReference type="ARBA" id="ARBA00022741"/>
    </source>
</evidence>
<evidence type="ECO:0000256" key="8">
    <source>
        <dbReference type="ARBA" id="ARBA00023170"/>
    </source>
</evidence>
<keyword evidence="15" id="KW-1185">Reference proteome</keyword>
<dbReference type="Gene3D" id="1.10.510.10">
    <property type="entry name" value="Transferase(Phosphotransferase) domain 1"/>
    <property type="match status" value="1"/>
</dbReference>
<dbReference type="Pfam" id="PF07714">
    <property type="entry name" value="PK_Tyr_Ser-Thr"/>
    <property type="match status" value="1"/>
</dbReference>
<dbReference type="Proteomes" id="UP001237642">
    <property type="component" value="Unassembled WGS sequence"/>
</dbReference>
<dbReference type="InterPro" id="IPR017441">
    <property type="entry name" value="Protein_kinase_ATP_BS"/>
</dbReference>
<keyword evidence="11" id="KW-1133">Transmembrane helix</keyword>
<dbReference type="CDD" id="cd23509">
    <property type="entry name" value="Gnk2-like"/>
    <property type="match status" value="2"/>
</dbReference>
<dbReference type="FunFam" id="3.30.200.20:FF:000162">
    <property type="entry name" value="Adenine nucleotide alpha hydrolase-like domain kinase"/>
    <property type="match status" value="1"/>
</dbReference>
<dbReference type="FunFam" id="1.10.510.10:FF:000336">
    <property type="entry name" value="Cysteine-rich receptor-like protein kinase 2"/>
    <property type="match status" value="1"/>
</dbReference>
<feature type="domain" description="Gnk2-homologous" evidence="13">
    <location>
        <begin position="12"/>
        <end position="112"/>
    </location>
</feature>
<keyword evidence="8 14" id="KW-0675">Receptor</keyword>
<dbReference type="Pfam" id="PF01657">
    <property type="entry name" value="Stress-antifung"/>
    <property type="match status" value="2"/>
</dbReference>
<dbReference type="InterPro" id="IPR001245">
    <property type="entry name" value="Ser-Thr/Tyr_kinase_cat_dom"/>
</dbReference>
<keyword evidence="11" id="KW-0812">Transmembrane</keyword>
<dbReference type="PANTHER" id="PTHR47973">
    <property type="entry name" value="CYSTEINE-RICH RECEPTOR-LIKE PROTEIN KINASE 3"/>
    <property type="match status" value="1"/>
</dbReference>
<dbReference type="InterPro" id="IPR011009">
    <property type="entry name" value="Kinase-like_dom_sf"/>
</dbReference>
<comment type="caution">
    <text evidence="14">The sequence shown here is derived from an EMBL/GenBank/DDBJ whole genome shotgun (WGS) entry which is preliminary data.</text>
</comment>
<dbReference type="GO" id="GO:0005524">
    <property type="term" value="F:ATP binding"/>
    <property type="evidence" value="ECO:0007669"/>
    <property type="project" value="UniProtKB-UniRule"/>
</dbReference>
<dbReference type="CDD" id="cd14066">
    <property type="entry name" value="STKc_IRAK"/>
    <property type="match status" value="1"/>
</dbReference>
<keyword evidence="11" id="KW-0472">Membrane</keyword>
<keyword evidence="1" id="KW-0723">Serine/threonine-protein kinase</keyword>
<dbReference type="PROSITE" id="PS00108">
    <property type="entry name" value="PROTEIN_KINASE_ST"/>
    <property type="match status" value="1"/>
</dbReference>
<dbReference type="InterPro" id="IPR008271">
    <property type="entry name" value="Ser/Thr_kinase_AS"/>
</dbReference>
<keyword evidence="9" id="KW-0325">Glycoprotein</keyword>
<keyword evidence="7 10" id="KW-0067">ATP-binding</keyword>
<accession>A0AAD8I1K9</accession>
<dbReference type="Gene3D" id="3.30.430.20">
    <property type="entry name" value="Gnk2 domain, C-X8-C-X2-C motif"/>
    <property type="match status" value="2"/>
</dbReference>
<name>A0AAD8I1K9_9APIA</name>